<dbReference type="PATRIC" id="fig|59750.3.peg.586"/>
<dbReference type="STRING" id="59750.AWC31_35625"/>
<reference evidence="2 3" key="1">
    <citation type="submission" date="2015-07" db="EMBL/GenBank/DDBJ databases">
        <title>A draft genome sequence of Mycobacterium wolinskyi.</title>
        <authorList>
            <person name="de Man T.J."/>
            <person name="Perry K.A."/>
            <person name="Coulliette A.D."/>
            <person name="Jensen B."/>
            <person name="Toney N.C."/>
            <person name="Limbago B.M."/>
            <person name="Noble-Wang J."/>
        </authorList>
    </citation>
    <scope>NUCLEOTIDE SEQUENCE [LARGE SCALE GENOMIC DNA]</scope>
    <source>
        <strain evidence="2 3">CDC_01</strain>
    </source>
</reference>
<dbReference type="RefSeq" id="WP_067843478.1">
    <property type="nucleotide sequence ID" value="NZ_LGTW01000001.1"/>
</dbReference>
<evidence type="ECO:0000313" key="3">
    <source>
        <dbReference type="Proteomes" id="UP000070612"/>
    </source>
</evidence>
<accession>A0A132PV40</accession>
<evidence type="ECO:0000313" key="2">
    <source>
        <dbReference type="EMBL" id="KWX26183.1"/>
    </source>
</evidence>
<keyword evidence="1" id="KW-0472">Membrane</keyword>
<keyword evidence="1" id="KW-0812">Transmembrane</keyword>
<keyword evidence="1" id="KW-1133">Transmembrane helix</keyword>
<evidence type="ECO:0000256" key="1">
    <source>
        <dbReference type="SAM" id="Phobius"/>
    </source>
</evidence>
<protein>
    <submittedName>
        <fullName evidence="2">Uncharacterized protein</fullName>
    </submittedName>
</protein>
<dbReference type="EMBL" id="LGTW01000001">
    <property type="protein sequence ID" value="KWX26183.1"/>
    <property type="molecule type" value="Genomic_DNA"/>
</dbReference>
<comment type="caution">
    <text evidence="2">The sequence shown here is derived from an EMBL/GenBank/DDBJ whole genome shotgun (WGS) entry which is preliminary data.</text>
</comment>
<gene>
    <name evidence="2" type="ORF">AFM11_02845</name>
</gene>
<proteinExistence type="predicted"/>
<sequence>MTQAEKGETPGVTEEVAEGAPRRSALWGWVVLALIVLALPVQAAWYTFTSSEPYPALTQPPFKTVPGADGTLSGRTETLAAVLADGSSVPLDADELFSDSWNQGSFVIDAIASQPEIDSRSRAMLRDEIGRHVPAGADVAYLRVVTQEREYRLSENRAYPISDAKTTDIPLGASNGTR</sequence>
<feature type="transmembrane region" description="Helical" evidence="1">
    <location>
        <begin position="26"/>
        <end position="48"/>
    </location>
</feature>
<organism evidence="2 3">
    <name type="scientific">Mycolicibacterium wolinskyi</name>
    <dbReference type="NCBI Taxonomy" id="59750"/>
    <lineage>
        <taxon>Bacteria</taxon>
        <taxon>Bacillati</taxon>
        <taxon>Actinomycetota</taxon>
        <taxon>Actinomycetes</taxon>
        <taxon>Mycobacteriales</taxon>
        <taxon>Mycobacteriaceae</taxon>
        <taxon>Mycolicibacterium</taxon>
    </lineage>
</organism>
<dbReference type="Proteomes" id="UP000070612">
    <property type="component" value="Unassembled WGS sequence"/>
</dbReference>
<keyword evidence="3" id="KW-1185">Reference proteome</keyword>
<name>A0A132PV40_9MYCO</name>
<dbReference type="AlphaFoldDB" id="A0A132PV40"/>